<dbReference type="PANTHER" id="PTHR11880:SF8">
    <property type="entry name" value="SMALL RIBOSOMAL SUBUNIT PROTEIN US19M"/>
    <property type="match status" value="1"/>
</dbReference>
<evidence type="ECO:0000313" key="6">
    <source>
        <dbReference type="Proteomes" id="UP000717328"/>
    </source>
</evidence>
<dbReference type="GO" id="GO:0003735">
    <property type="term" value="F:structural constituent of ribosome"/>
    <property type="evidence" value="ECO:0007669"/>
    <property type="project" value="InterPro"/>
</dbReference>
<dbReference type="OrthoDB" id="2043at2759"/>
<dbReference type="Proteomes" id="UP000717328">
    <property type="component" value="Unassembled WGS sequence"/>
</dbReference>
<protein>
    <recommendedName>
        <fullName evidence="7">Ribosomal protein S19</fullName>
    </recommendedName>
</protein>
<keyword evidence="3 4" id="KW-0687">Ribonucleoprotein</keyword>
<dbReference type="InterPro" id="IPR020934">
    <property type="entry name" value="Ribosomal_uS19_CS"/>
</dbReference>
<name>A0A9P7G150_9AGAR</name>
<dbReference type="GO" id="GO:0000028">
    <property type="term" value="P:ribosomal small subunit assembly"/>
    <property type="evidence" value="ECO:0007669"/>
    <property type="project" value="TreeGrafter"/>
</dbReference>
<dbReference type="GO" id="GO:0005763">
    <property type="term" value="C:mitochondrial small ribosomal subunit"/>
    <property type="evidence" value="ECO:0007669"/>
    <property type="project" value="TreeGrafter"/>
</dbReference>
<dbReference type="EMBL" id="JABCKI010005742">
    <property type="protein sequence ID" value="KAG5638842.1"/>
    <property type="molecule type" value="Genomic_DNA"/>
</dbReference>
<dbReference type="InterPro" id="IPR023575">
    <property type="entry name" value="Ribosomal_uS19_SF"/>
</dbReference>
<dbReference type="Gene3D" id="3.30.860.10">
    <property type="entry name" value="30s Ribosomal Protein S19, Chain A"/>
    <property type="match status" value="1"/>
</dbReference>
<evidence type="ECO:0000256" key="3">
    <source>
        <dbReference type="ARBA" id="ARBA00023274"/>
    </source>
</evidence>
<dbReference type="HAMAP" id="MF_00531">
    <property type="entry name" value="Ribosomal_uS19"/>
    <property type="match status" value="1"/>
</dbReference>
<reference evidence="5" key="2">
    <citation type="submission" date="2021-10" db="EMBL/GenBank/DDBJ databases">
        <title>Phylogenomics reveals ancestral predisposition of the termite-cultivated fungus Termitomyces towards a domesticated lifestyle.</title>
        <authorList>
            <person name="Auxier B."/>
            <person name="Grum-Grzhimaylo A."/>
            <person name="Cardenas M.E."/>
            <person name="Lodge J.D."/>
            <person name="Laessoe T."/>
            <person name="Pedersen O."/>
            <person name="Smith M.E."/>
            <person name="Kuyper T.W."/>
            <person name="Franco-Molano E.A."/>
            <person name="Baroni T.J."/>
            <person name="Aanen D.K."/>
        </authorList>
    </citation>
    <scope>NUCLEOTIDE SEQUENCE</scope>
    <source>
        <strain evidence="5">D49</strain>
    </source>
</reference>
<organism evidence="5 6">
    <name type="scientific">Sphagnurus paluster</name>
    <dbReference type="NCBI Taxonomy" id="117069"/>
    <lineage>
        <taxon>Eukaryota</taxon>
        <taxon>Fungi</taxon>
        <taxon>Dikarya</taxon>
        <taxon>Basidiomycota</taxon>
        <taxon>Agaricomycotina</taxon>
        <taxon>Agaricomycetes</taxon>
        <taxon>Agaricomycetidae</taxon>
        <taxon>Agaricales</taxon>
        <taxon>Tricholomatineae</taxon>
        <taxon>Lyophyllaceae</taxon>
        <taxon>Sphagnurus</taxon>
    </lineage>
</organism>
<dbReference type="GO" id="GO:0006412">
    <property type="term" value="P:translation"/>
    <property type="evidence" value="ECO:0007669"/>
    <property type="project" value="InterPro"/>
</dbReference>
<dbReference type="SUPFAM" id="SSF54570">
    <property type="entry name" value="Ribosomal protein S19"/>
    <property type="match status" value="1"/>
</dbReference>
<gene>
    <name evidence="5" type="ORF">H0H81_009613</name>
</gene>
<sequence>MRPTLQLLKSGRSAWKGPYFVAFPNLREAITNHMAIKTQARSCTILPNFVGVRFMVHNGKDYVPVLVTQDMVGHKLGEFSHTKKKFNYNAIHYSSVPGWTLCVLCRRYDLRLSRSFENQVTSRAGKVKHDLLQSPARNIIFVSQLPIASK</sequence>
<evidence type="ECO:0000256" key="2">
    <source>
        <dbReference type="ARBA" id="ARBA00022980"/>
    </source>
</evidence>
<evidence type="ECO:0000256" key="4">
    <source>
        <dbReference type="RuleBase" id="RU003485"/>
    </source>
</evidence>
<dbReference type="AlphaFoldDB" id="A0A9P7G150"/>
<reference evidence="5" key="1">
    <citation type="submission" date="2021-02" db="EMBL/GenBank/DDBJ databases">
        <authorList>
            <person name="Nieuwenhuis M."/>
            <person name="Van De Peppel L.J.J."/>
        </authorList>
    </citation>
    <scope>NUCLEOTIDE SEQUENCE</scope>
    <source>
        <strain evidence="5">D49</strain>
    </source>
</reference>
<proteinExistence type="inferred from homology"/>
<evidence type="ECO:0000313" key="5">
    <source>
        <dbReference type="EMBL" id="KAG5638842.1"/>
    </source>
</evidence>
<keyword evidence="6" id="KW-1185">Reference proteome</keyword>
<comment type="similarity">
    <text evidence="1 4">Belongs to the universal ribosomal protein uS19 family.</text>
</comment>
<comment type="caution">
    <text evidence="5">The sequence shown here is derived from an EMBL/GenBank/DDBJ whole genome shotgun (WGS) entry which is preliminary data.</text>
</comment>
<dbReference type="PRINTS" id="PR00975">
    <property type="entry name" value="RIBOSOMALS19"/>
</dbReference>
<keyword evidence="2 4" id="KW-0689">Ribosomal protein</keyword>
<accession>A0A9P7G150</accession>
<evidence type="ECO:0000256" key="1">
    <source>
        <dbReference type="ARBA" id="ARBA00007345"/>
    </source>
</evidence>
<evidence type="ECO:0008006" key="7">
    <source>
        <dbReference type="Google" id="ProtNLM"/>
    </source>
</evidence>
<dbReference type="PANTHER" id="PTHR11880">
    <property type="entry name" value="RIBOSOMAL PROTEIN S19P FAMILY MEMBER"/>
    <property type="match status" value="1"/>
</dbReference>
<dbReference type="Pfam" id="PF00203">
    <property type="entry name" value="Ribosomal_S19"/>
    <property type="match status" value="1"/>
</dbReference>
<dbReference type="InterPro" id="IPR002222">
    <property type="entry name" value="Ribosomal_uS19"/>
</dbReference>
<dbReference type="GO" id="GO:0003723">
    <property type="term" value="F:RNA binding"/>
    <property type="evidence" value="ECO:0007669"/>
    <property type="project" value="InterPro"/>
</dbReference>
<dbReference type="PROSITE" id="PS00323">
    <property type="entry name" value="RIBOSOMAL_S19"/>
    <property type="match status" value="1"/>
</dbReference>